<accession>A0A164XRL3</accession>
<organism evidence="2 3">
    <name type="scientific">Sistotremastrum niveocremeum HHB9708</name>
    <dbReference type="NCBI Taxonomy" id="1314777"/>
    <lineage>
        <taxon>Eukaryota</taxon>
        <taxon>Fungi</taxon>
        <taxon>Dikarya</taxon>
        <taxon>Basidiomycota</taxon>
        <taxon>Agaricomycotina</taxon>
        <taxon>Agaricomycetes</taxon>
        <taxon>Sistotremastrales</taxon>
        <taxon>Sistotremastraceae</taxon>
        <taxon>Sertulicium</taxon>
        <taxon>Sertulicium niveocremeum</taxon>
    </lineage>
</organism>
<sequence>MRLPFIALVALVPAMTGSGVAAGPLAYAACQAGCASLVMACYSAAGFVWGATLGVAAPPAIIACNVGYGTCQAACAGAALVAPTP</sequence>
<evidence type="ECO:0000313" key="3">
    <source>
        <dbReference type="Proteomes" id="UP000076722"/>
    </source>
</evidence>
<dbReference type="EMBL" id="KV419399">
    <property type="protein sequence ID" value="KZS96226.1"/>
    <property type="molecule type" value="Genomic_DNA"/>
</dbReference>
<evidence type="ECO:0000256" key="1">
    <source>
        <dbReference type="SAM" id="SignalP"/>
    </source>
</evidence>
<dbReference type="STRING" id="1314777.A0A164XRL3"/>
<evidence type="ECO:0000313" key="2">
    <source>
        <dbReference type="EMBL" id="KZS96226.1"/>
    </source>
</evidence>
<dbReference type="AlphaFoldDB" id="A0A164XRL3"/>
<keyword evidence="1" id="KW-0732">Signal</keyword>
<keyword evidence="3" id="KW-1185">Reference proteome</keyword>
<feature type="signal peptide" evidence="1">
    <location>
        <begin position="1"/>
        <end position="22"/>
    </location>
</feature>
<proteinExistence type="predicted"/>
<reference evidence="2 3" key="1">
    <citation type="journal article" date="2016" name="Mol. Biol. Evol.">
        <title>Comparative Genomics of Early-Diverging Mushroom-Forming Fungi Provides Insights into the Origins of Lignocellulose Decay Capabilities.</title>
        <authorList>
            <person name="Nagy L.G."/>
            <person name="Riley R."/>
            <person name="Tritt A."/>
            <person name="Adam C."/>
            <person name="Daum C."/>
            <person name="Floudas D."/>
            <person name="Sun H."/>
            <person name="Yadav J.S."/>
            <person name="Pangilinan J."/>
            <person name="Larsson K.H."/>
            <person name="Matsuura K."/>
            <person name="Barry K."/>
            <person name="Labutti K."/>
            <person name="Kuo R."/>
            <person name="Ohm R.A."/>
            <person name="Bhattacharya S.S."/>
            <person name="Shirouzu T."/>
            <person name="Yoshinaga Y."/>
            <person name="Martin F.M."/>
            <person name="Grigoriev I.V."/>
            <person name="Hibbett D.S."/>
        </authorList>
    </citation>
    <scope>NUCLEOTIDE SEQUENCE [LARGE SCALE GENOMIC DNA]</scope>
    <source>
        <strain evidence="2 3">HHB9708</strain>
    </source>
</reference>
<feature type="chain" id="PRO_5007854412" description="Cysteine-rich protein" evidence="1">
    <location>
        <begin position="23"/>
        <end position="85"/>
    </location>
</feature>
<dbReference type="PANTHER" id="PTHR37475">
    <property type="entry name" value="ZYGOTE-SPECIFIC CLASS V COPY B GENE PROTEIN"/>
    <property type="match status" value="1"/>
</dbReference>
<dbReference type="PANTHER" id="PTHR37475:SF1">
    <property type="entry name" value="ZYGOTE-SPECIFIC PROTEIN"/>
    <property type="match status" value="1"/>
</dbReference>
<dbReference type="Proteomes" id="UP000076722">
    <property type="component" value="Unassembled WGS sequence"/>
</dbReference>
<name>A0A164XRL3_9AGAM</name>
<evidence type="ECO:0008006" key="4">
    <source>
        <dbReference type="Google" id="ProtNLM"/>
    </source>
</evidence>
<gene>
    <name evidence="2" type="ORF">SISNIDRAFT_450866</name>
</gene>
<dbReference type="OrthoDB" id="10063670at2759"/>
<protein>
    <recommendedName>
        <fullName evidence="4">Cysteine-rich protein</fullName>
    </recommendedName>
</protein>